<reference evidence="3" key="1">
    <citation type="submission" date="2025-08" db="UniProtKB">
        <authorList>
            <consortium name="RefSeq"/>
        </authorList>
    </citation>
    <scope>IDENTIFICATION</scope>
    <source>
        <tissue evidence="3">Muscle</tissue>
    </source>
</reference>
<comment type="subcellular location">
    <subcellularLocation>
        <location evidence="1">Nucleus</location>
    </subcellularLocation>
</comment>
<dbReference type="GeneID" id="111086436"/>
<protein>
    <submittedName>
        <fullName evidence="3">Uncharacterized protein LOC111086436</fullName>
    </submittedName>
</protein>
<dbReference type="InterPro" id="IPR009057">
    <property type="entry name" value="Homeodomain-like_sf"/>
</dbReference>
<gene>
    <name evidence="3" type="primary">LOC111086436</name>
</gene>
<name>A0ABM1SMV5_LIMPO</name>
<dbReference type="Proteomes" id="UP000694941">
    <property type="component" value="Unplaced"/>
</dbReference>
<keyword evidence="2" id="KW-1185">Reference proteome</keyword>
<sequence length="164" mass="19454">MTFKYWGGFRKIAYWLQQYRLEARRKHLTLPHYDESSPEIYSKVNRSLIVKGMDPEKVAADLNWTVEEVKSVVFYYFRHGDLKQKPRIPSGGRFKMLTPEQEQLIVKFKQQNSNATMKQIQSYVLWDQVNFPQVNYISQSTLRLLLRKHGFGKSKEKQICTSSE</sequence>
<evidence type="ECO:0000313" key="3">
    <source>
        <dbReference type="RefSeq" id="XP_022244961.1"/>
    </source>
</evidence>
<accession>A0ABM1SMV5</accession>
<evidence type="ECO:0000313" key="2">
    <source>
        <dbReference type="Proteomes" id="UP000694941"/>
    </source>
</evidence>
<dbReference type="RefSeq" id="XP_022244961.1">
    <property type="nucleotide sequence ID" value="XM_022389253.1"/>
</dbReference>
<organism evidence="2 3">
    <name type="scientific">Limulus polyphemus</name>
    <name type="common">Atlantic horseshoe crab</name>
    <dbReference type="NCBI Taxonomy" id="6850"/>
    <lineage>
        <taxon>Eukaryota</taxon>
        <taxon>Metazoa</taxon>
        <taxon>Ecdysozoa</taxon>
        <taxon>Arthropoda</taxon>
        <taxon>Chelicerata</taxon>
        <taxon>Merostomata</taxon>
        <taxon>Xiphosura</taxon>
        <taxon>Limulidae</taxon>
        <taxon>Limulus</taxon>
    </lineage>
</organism>
<evidence type="ECO:0000256" key="1">
    <source>
        <dbReference type="ARBA" id="ARBA00004123"/>
    </source>
</evidence>
<proteinExistence type="predicted"/>
<dbReference type="SUPFAM" id="SSF46689">
    <property type="entry name" value="Homeodomain-like"/>
    <property type="match status" value="1"/>
</dbReference>